<evidence type="ECO:0000256" key="1">
    <source>
        <dbReference type="ARBA" id="ARBA00022553"/>
    </source>
</evidence>
<name>A0A8C4QP35_EPTBU</name>
<dbReference type="AlphaFoldDB" id="A0A8C4QP35"/>
<dbReference type="Gene3D" id="2.30.230.10">
    <property type="entry name" value="Lipovitellin, beta-sheet shell regions, chain A"/>
    <property type="match status" value="1"/>
</dbReference>
<dbReference type="Gene3D" id="2.20.90.10">
    <property type="entry name" value="Vitellinogen, beta-sheet shell domain"/>
    <property type="match status" value="1"/>
</dbReference>
<proteinExistence type="predicted"/>
<evidence type="ECO:0000256" key="4">
    <source>
        <dbReference type="ARBA" id="ARBA00023157"/>
    </source>
</evidence>
<dbReference type="Gene3D" id="2.20.80.10">
    <property type="entry name" value="Lipovitellin-phosvitin complex, chain A, domain 4"/>
    <property type="match status" value="1"/>
</dbReference>
<evidence type="ECO:0000256" key="2">
    <source>
        <dbReference type="ARBA" id="ARBA00022729"/>
    </source>
</evidence>
<dbReference type="SMART" id="SM01170">
    <property type="entry name" value="DUF1944"/>
    <property type="match status" value="1"/>
</dbReference>
<dbReference type="Pfam" id="PF09175">
    <property type="entry name" value="Vit_b-sht_shell"/>
    <property type="match status" value="1"/>
</dbReference>
<keyword evidence="2" id="KW-0732">Signal</keyword>
<dbReference type="PROSITE" id="PS51211">
    <property type="entry name" value="VITELLOGENIN"/>
    <property type="match status" value="1"/>
</dbReference>
<dbReference type="SUPFAM" id="SSF56968">
    <property type="entry name" value="Lipovitellin-phosvitin complex, beta-sheet shell regions"/>
    <property type="match status" value="3"/>
</dbReference>
<keyword evidence="4 6" id="KW-1015">Disulfide bond</keyword>
<dbReference type="InterPro" id="IPR015258">
    <property type="entry name" value="Vitellinogen_b-sht_shell"/>
</dbReference>
<dbReference type="InterPro" id="IPR015255">
    <property type="entry name" value="Vitellinogen_open_b-sht"/>
</dbReference>
<evidence type="ECO:0000256" key="3">
    <source>
        <dbReference type="ARBA" id="ARBA00022761"/>
    </source>
</evidence>
<dbReference type="InterPro" id="IPR050733">
    <property type="entry name" value="Vitellogenin/Apolipophorin"/>
</dbReference>
<dbReference type="InterPro" id="IPR011030">
    <property type="entry name" value="Lipovitellin_superhlx_dom"/>
</dbReference>
<evidence type="ECO:0000313" key="9">
    <source>
        <dbReference type="Proteomes" id="UP000694388"/>
    </source>
</evidence>
<dbReference type="Proteomes" id="UP000694388">
    <property type="component" value="Unplaced"/>
</dbReference>
<keyword evidence="1" id="KW-0597">Phosphoprotein</keyword>
<organism evidence="8 9">
    <name type="scientific">Eptatretus burgeri</name>
    <name type="common">Inshore hagfish</name>
    <dbReference type="NCBI Taxonomy" id="7764"/>
    <lineage>
        <taxon>Eukaryota</taxon>
        <taxon>Metazoa</taxon>
        <taxon>Chordata</taxon>
        <taxon>Craniata</taxon>
        <taxon>Vertebrata</taxon>
        <taxon>Cyclostomata</taxon>
        <taxon>Myxini</taxon>
        <taxon>Myxiniformes</taxon>
        <taxon>Myxinidae</taxon>
        <taxon>Eptatretinae</taxon>
        <taxon>Eptatretus</taxon>
    </lineage>
</organism>
<dbReference type="Gene3D" id="2.20.50.20">
    <property type="entry name" value="Lipovitellin. Chain A, domain 3"/>
    <property type="match status" value="1"/>
</dbReference>
<dbReference type="InterPro" id="IPR015817">
    <property type="entry name" value="Vitellinogen_open_b-sht_sub1"/>
</dbReference>
<accession>A0A8C4QP35</accession>
<protein>
    <recommendedName>
        <fullName evidence="7">Vitellogenin domain-containing protein</fullName>
    </recommendedName>
</protein>
<comment type="caution">
    <text evidence="6">Lacks conserved residue(s) required for the propagation of feature annotation.</text>
</comment>
<keyword evidence="9" id="KW-1185">Reference proteome</keyword>
<dbReference type="InterPro" id="IPR037088">
    <property type="entry name" value="Vitellinogen_b-sht_shell_sf"/>
</dbReference>
<dbReference type="GO" id="GO:0045735">
    <property type="term" value="F:nutrient reservoir activity"/>
    <property type="evidence" value="ECO:0007669"/>
    <property type="project" value="UniProtKB-KW"/>
</dbReference>
<dbReference type="SMART" id="SM01169">
    <property type="entry name" value="DUF1943"/>
    <property type="match status" value="1"/>
</dbReference>
<dbReference type="Ensembl" id="ENSEBUT00000018951.1">
    <property type="protein sequence ID" value="ENSEBUP00000018376.1"/>
    <property type="gene ID" value="ENSEBUG00000011454.1"/>
</dbReference>
<reference evidence="8" key="1">
    <citation type="submission" date="2025-08" db="UniProtKB">
        <authorList>
            <consortium name="Ensembl"/>
        </authorList>
    </citation>
    <scope>IDENTIFICATION</scope>
</reference>
<dbReference type="PANTHER" id="PTHR23345">
    <property type="entry name" value="VITELLOGENIN-RELATED"/>
    <property type="match status" value="1"/>
</dbReference>
<dbReference type="InterPro" id="IPR015816">
    <property type="entry name" value="Vitellinogen_b-sht_N"/>
</dbReference>
<evidence type="ECO:0000256" key="5">
    <source>
        <dbReference type="ARBA" id="ARBA00023180"/>
    </source>
</evidence>
<feature type="domain" description="Vitellogenin" evidence="7">
    <location>
        <begin position="18"/>
        <end position="576"/>
    </location>
</feature>
<evidence type="ECO:0000313" key="8">
    <source>
        <dbReference type="Ensembl" id="ENSEBUP00000018376.1"/>
    </source>
</evidence>
<dbReference type="GO" id="GO:0032355">
    <property type="term" value="P:response to estradiol"/>
    <property type="evidence" value="ECO:0007669"/>
    <property type="project" value="TreeGrafter"/>
</dbReference>
<feature type="disulfide bond" evidence="6">
    <location>
        <begin position="152"/>
        <end position="178"/>
    </location>
</feature>
<dbReference type="PANTHER" id="PTHR23345:SF15">
    <property type="entry name" value="VITELLOGENIN 1-RELATED"/>
    <property type="match status" value="1"/>
</dbReference>
<dbReference type="Pfam" id="PF01347">
    <property type="entry name" value="Vitellogenin_N"/>
    <property type="match status" value="2"/>
</dbReference>
<dbReference type="InterPro" id="IPR001747">
    <property type="entry name" value="Vitellogenin_N"/>
</dbReference>
<keyword evidence="5" id="KW-0325">Glycoprotein</keyword>
<dbReference type="SUPFAM" id="SSF48431">
    <property type="entry name" value="Lipovitellin-phosvitin complex, superhelical domain"/>
    <property type="match status" value="1"/>
</dbReference>
<dbReference type="InterPro" id="IPR015819">
    <property type="entry name" value="Lipid_transp_b-sht_shell"/>
</dbReference>
<sequence>CSYELLAHNILYIPYAHLEPGNTYHYDYEAVTFTGFPHAGLARAGIKIKAKAVIEKISGNELRKAQVLQYLGEWPAGSFQPAPRVEEPLVRQLQNPVKFIYNEGDVGRIYASPEMSDTAVNIVRGVLNLFQVMPSKNKRSFDIQEAGIQGVCQTRYIRQESSSSDKIVIIKARNLNNCTKNATLTTGAAYTEACPECEKISKNVQSAATIRISLQKSRSLGEVIHRVKSTEVHAFSPFHNQEGAAMTETKYQNVVYFSLSEHFLWCLLKYYPYFCRRWFLDALPAIGTLEVIEFLETAINRQEITESEASTTLFMTLNTQEASADAVTAVQFSLVATSKDVGYSSPALRKTMLLGYGSLVRRHCVHLPSCPETMLSPLHEMLRESIEQGKENKAILAIKAIANAGQQQSLTPLQRCMPSWSAPLDQKEATVPTQAEAIIALRSIAKKSPAKVAGMALRVLLDHNVQAGLRIHSCISLLETRPSIAVLTLVAQRLQAENTLQLPGFFYSHLRTLSRSSVPDAIISNIASKIMSPNFDRLSYRYSKAVHFDAFIPGMAGAAADVYMINGGSDIIPNSVDVKVRGYFLDHAADVVEVCTAFYAADNARTLLDKWKSMYRQVPLAAAELKIFGQNVAFGSIGEEKINILGRLQSRTSSVRSVVKYLQDGFDGTVGKGYLMAEVHRLVPVSIGIPLDVAITLAGVANMQAFGESKFLSSIRFFSKHLHAVMALSTEMFQVGLQSSTTFRGQLPLDATARFSVRDSNFKISTNPPTANTEIARMRCVAIVVVTWKCQPHTLSCVFFLKHSSYYDLSFCFYDLPQTTGRRPKHLFVISLPPRQCQCCQKETFQQPQAARLLNPLAFITFLPKTNNLQRVPPKHGPLTPTSAIVAWGKECSQYAVEARVASGKIDNHPAARLDFKWARVPTWVKVASRMYATAHSVLFTFRFTFPIPKISITVAALSPRILDVIIKFPEVTIRNHIAVFHLHTWNCTRESYVFYAQRTIPERAFLSFPTR</sequence>
<evidence type="ECO:0000256" key="6">
    <source>
        <dbReference type="PROSITE-ProRule" id="PRU00557"/>
    </source>
</evidence>
<dbReference type="GO" id="GO:0071391">
    <property type="term" value="P:cellular response to estrogen stimulus"/>
    <property type="evidence" value="ECO:0007669"/>
    <property type="project" value="TreeGrafter"/>
</dbReference>
<evidence type="ECO:0000259" key="7">
    <source>
        <dbReference type="PROSITE" id="PS51211"/>
    </source>
</evidence>
<dbReference type="GeneTree" id="ENSGT00530000064273"/>
<dbReference type="Pfam" id="PF09172">
    <property type="entry name" value="Vit_open_b-sht"/>
    <property type="match status" value="1"/>
</dbReference>
<reference evidence="8" key="2">
    <citation type="submission" date="2025-09" db="UniProtKB">
        <authorList>
            <consortium name="Ensembl"/>
        </authorList>
    </citation>
    <scope>IDENTIFICATION</scope>
</reference>
<dbReference type="SMART" id="SM00638">
    <property type="entry name" value="LPD_N"/>
    <property type="match status" value="1"/>
</dbReference>
<dbReference type="GO" id="GO:0005319">
    <property type="term" value="F:lipid transporter activity"/>
    <property type="evidence" value="ECO:0007669"/>
    <property type="project" value="InterPro"/>
</dbReference>
<keyword evidence="3" id="KW-0758">Storage protein</keyword>